<reference evidence="6 7" key="1">
    <citation type="submission" date="2024-08" db="EMBL/GenBank/DDBJ databases">
        <title>Genome mining of Saccharopolyspora cebuensis PGLac3 from Nigerian medicinal plant.</title>
        <authorList>
            <person name="Ezeobiora C.E."/>
            <person name="Igbokwe N.H."/>
            <person name="Amin D.H."/>
            <person name="Mendie U.E."/>
        </authorList>
    </citation>
    <scope>NUCLEOTIDE SEQUENCE [LARGE SCALE GENOMIC DNA]</scope>
    <source>
        <strain evidence="6 7">PGLac3</strain>
    </source>
</reference>
<dbReference type="GO" id="GO:0003677">
    <property type="term" value="F:DNA binding"/>
    <property type="evidence" value="ECO:0007669"/>
    <property type="project" value="UniProtKB-KW"/>
</dbReference>
<dbReference type="EMBL" id="JBGEHV010000033">
    <property type="protein sequence ID" value="MEY8041265.1"/>
    <property type="molecule type" value="Genomic_DNA"/>
</dbReference>
<gene>
    <name evidence="6" type="ORF">AB8O55_17820</name>
</gene>
<dbReference type="Pfam" id="PF00356">
    <property type="entry name" value="LacI"/>
    <property type="match status" value="1"/>
</dbReference>
<evidence type="ECO:0000256" key="1">
    <source>
        <dbReference type="ARBA" id="ARBA00022491"/>
    </source>
</evidence>
<dbReference type="Gene3D" id="3.40.50.2300">
    <property type="match status" value="2"/>
</dbReference>
<evidence type="ECO:0000259" key="5">
    <source>
        <dbReference type="PROSITE" id="PS50932"/>
    </source>
</evidence>
<evidence type="ECO:0000256" key="3">
    <source>
        <dbReference type="ARBA" id="ARBA00023125"/>
    </source>
</evidence>
<dbReference type="SUPFAM" id="SSF47413">
    <property type="entry name" value="lambda repressor-like DNA-binding domains"/>
    <property type="match status" value="1"/>
</dbReference>
<name>A0ABV4CJJ1_9PSEU</name>
<evidence type="ECO:0000256" key="2">
    <source>
        <dbReference type="ARBA" id="ARBA00023015"/>
    </source>
</evidence>
<dbReference type="InterPro" id="IPR028082">
    <property type="entry name" value="Peripla_BP_I"/>
</dbReference>
<dbReference type="CDD" id="cd06267">
    <property type="entry name" value="PBP1_LacI_sugar_binding-like"/>
    <property type="match status" value="1"/>
</dbReference>
<dbReference type="CDD" id="cd01392">
    <property type="entry name" value="HTH_LacI"/>
    <property type="match status" value="1"/>
</dbReference>
<dbReference type="Pfam" id="PF13377">
    <property type="entry name" value="Peripla_BP_3"/>
    <property type="match status" value="1"/>
</dbReference>
<dbReference type="PROSITE" id="PS00356">
    <property type="entry name" value="HTH_LACI_1"/>
    <property type="match status" value="1"/>
</dbReference>
<dbReference type="SMART" id="SM00354">
    <property type="entry name" value="HTH_LACI"/>
    <property type="match status" value="1"/>
</dbReference>
<dbReference type="RefSeq" id="WP_345367004.1">
    <property type="nucleotide sequence ID" value="NZ_BAABII010000017.1"/>
</dbReference>
<organism evidence="6 7">
    <name type="scientific">Saccharopolyspora cebuensis</name>
    <dbReference type="NCBI Taxonomy" id="418759"/>
    <lineage>
        <taxon>Bacteria</taxon>
        <taxon>Bacillati</taxon>
        <taxon>Actinomycetota</taxon>
        <taxon>Actinomycetes</taxon>
        <taxon>Pseudonocardiales</taxon>
        <taxon>Pseudonocardiaceae</taxon>
        <taxon>Saccharopolyspora</taxon>
    </lineage>
</organism>
<dbReference type="SUPFAM" id="SSF53822">
    <property type="entry name" value="Periplasmic binding protein-like I"/>
    <property type="match status" value="1"/>
</dbReference>
<dbReference type="PANTHER" id="PTHR30146:SF148">
    <property type="entry name" value="HTH-TYPE TRANSCRIPTIONAL REPRESSOR PURR-RELATED"/>
    <property type="match status" value="1"/>
</dbReference>
<keyword evidence="1" id="KW-0678">Repressor</keyword>
<sequence length="326" mass="34245">MGVTIHDVAARAGVSVATASRALSGQRGVRPENRSKVLAAADALAYQPNAVAAALRSRTTRSLGVVVPRIANPFFATLVEEVEQRLHAADRSLLLANSRYDPELERRQVGALLDRQVDALLMVPCHRVRSAEVLAEAAARVPVVQLDLHVDGPAASWVGVDNAAGISLVVEHLAALGTRRTAFVGAEPTDSAAQARLDGYRRAAPGGADDVLLGDFSKEWGQRAGTRLLDRAELPGAIVCGNDTIALGVLSALAERGVAVPDEVRVTGFDDIPYAALAQPPLTTVRQPQGAIAAEAVRLLTARWDGAEPVSQRTAIAPELVVRASA</sequence>
<proteinExistence type="predicted"/>
<keyword evidence="2" id="KW-0805">Transcription regulation</keyword>
<keyword evidence="7" id="KW-1185">Reference proteome</keyword>
<keyword evidence="4" id="KW-0804">Transcription</keyword>
<protein>
    <submittedName>
        <fullName evidence="6">LacI family DNA-binding transcriptional regulator</fullName>
    </submittedName>
</protein>
<dbReference type="PANTHER" id="PTHR30146">
    <property type="entry name" value="LACI-RELATED TRANSCRIPTIONAL REPRESSOR"/>
    <property type="match status" value="1"/>
</dbReference>
<dbReference type="Gene3D" id="1.10.260.40">
    <property type="entry name" value="lambda repressor-like DNA-binding domains"/>
    <property type="match status" value="1"/>
</dbReference>
<dbReference type="InterPro" id="IPR010982">
    <property type="entry name" value="Lambda_DNA-bd_dom_sf"/>
</dbReference>
<evidence type="ECO:0000313" key="6">
    <source>
        <dbReference type="EMBL" id="MEY8041265.1"/>
    </source>
</evidence>
<dbReference type="InterPro" id="IPR000843">
    <property type="entry name" value="HTH_LacI"/>
</dbReference>
<dbReference type="Proteomes" id="UP001564626">
    <property type="component" value="Unassembled WGS sequence"/>
</dbReference>
<evidence type="ECO:0000256" key="4">
    <source>
        <dbReference type="ARBA" id="ARBA00023163"/>
    </source>
</evidence>
<evidence type="ECO:0000313" key="7">
    <source>
        <dbReference type="Proteomes" id="UP001564626"/>
    </source>
</evidence>
<dbReference type="InterPro" id="IPR046335">
    <property type="entry name" value="LacI/GalR-like_sensor"/>
</dbReference>
<feature type="domain" description="HTH lacI-type" evidence="5">
    <location>
        <begin position="3"/>
        <end position="57"/>
    </location>
</feature>
<accession>A0ABV4CJJ1</accession>
<comment type="caution">
    <text evidence="6">The sequence shown here is derived from an EMBL/GenBank/DDBJ whole genome shotgun (WGS) entry which is preliminary data.</text>
</comment>
<keyword evidence="3 6" id="KW-0238">DNA-binding</keyword>
<dbReference type="PROSITE" id="PS50932">
    <property type="entry name" value="HTH_LACI_2"/>
    <property type="match status" value="1"/>
</dbReference>